<evidence type="ECO:0000313" key="1">
    <source>
        <dbReference type="EMBL" id="KST61928.1"/>
    </source>
</evidence>
<comment type="caution">
    <text evidence="1">The sequence shown here is derived from an EMBL/GenBank/DDBJ whole genome shotgun (WGS) entry which is preliminary data.</text>
</comment>
<evidence type="ECO:0000313" key="2">
    <source>
        <dbReference type="Proteomes" id="UP000053372"/>
    </source>
</evidence>
<dbReference type="OrthoDB" id="582729at2"/>
<proteinExistence type="predicted"/>
<name>A0A0V7ZBQ1_9CYAN</name>
<protein>
    <submittedName>
        <fullName evidence="1">Uncharacterized protein</fullName>
    </submittedName>
</protein>
<dbReference type="RefSeq" id="WP_036268273.1">
    <property type="nucleotide sequence ID" value="NZ_LMTZ01000167.1"/>
</dbReference>
<dbReference type="AlphaFoldDB" id="A0A0V7ZBQ1"/>
<dbReference type="Proteomes" id="UP000053372">
    <property type="component" value="Unassembled WGS sequence"/>
</dbReference>
<organism evidence="1 2">
    <name type="scientific">Mastigocoleus testarum BC008</name>
    <dbReference type="NCBI Taxonomy" id="371196"/>
    <lineage>
        <taxon>Bacteria</taxon>
        <taxon>Bacillati</taxon>
        <taxon>Cyanobacteriota</taxon>
        <taxon>Cyanophyceae</taxon>
        <taxon>Nostocales</taxon>
        <taxon>Hapalosiphonaceae</taxon>
        <taxon>Mastigocoleus</taxon>
    </lineage>
</organism>
<reference evidence="1 2" key="1">
    <citation type="journal article" date="2015" name="Genome Announc.">
        <title>Draft Genome of the Euendolithic (true boring) Cyanobacterium Mastigocoleus testarum strain BC008.</title>
        <authorList>
            <person name="Guida B.S."/>
            <person name="Garcia-Pichel F."/>
        </authorList>
    </citation>
    <scope>NUCLEOTIDE SEQUENCE [LARGE SCALE GENOMIC DNA]</scope>
    <source>
        <strain evidence="1 2">BC008</strain>
    </source>
</reference>
<keyword evidence="2" id="KW-1185">Reference proteome</keyword>
<gene>
    <name evidence="1" type="ORF">BC008_07740</name>
</gene>
<accession>A0A0V7ZBQ1</accession>
<dbReference type="EMBL" id="LMTZ01000167">
    <property type="protein sequence ID" value="KST61928.1"/>
    <property type="molecule type" value="Genomic_DNA"/>
</dbReference>
<sequence>MINPDYPHIVLSFIYRGVRIDVDRGELDGESTYAVWVDYDTGCAMAVPYARSKIEAIRKAKKWVDKRFGF</sequence>